<gene>
    <name evidence="1" type="ORF">HNR15_000400</name>
</gene>
<sequence length="106" mass="11254">MTTVDFSVEGQADGGSLSFHNGMWGPATTLLYQAVELARSGVVDAPTWNVAEVTGTIRGGDLHCLLDALDDSDFAGYEGTVKREDVGLFLAAARPAEVYRISGFEV</sequence>
<keyword evidence="2" id="KW-1185">Reference proteome</keyword>
<dbReference type="RefSeq" id="WP_179478712.1">
    <property type="nucleotide sequence ID" value="NZ_JACCFW010000001.1"/>
</dbReference>
<accession>A0A853DA22</accession>
<dbReference type="EMBL" id="JACCFW010000001">
    <property type="protein sequence ID" value="NYJ73437.1"/>
    <property type="molecule type" value="Genomic_DNA"/>
</dbReference>
<protein>
    <submittedName>
        <fullName evidence="1">Uncharacterized protein</fullName>
    </submittedName>
</protein>
<name>A0A853DA22_9MICO</name>
<organism evidence="1 2">
    <name type="scientific">Allobranchiibius huperziae</name>
    <dbReference type="NCBI Taxonomy" id="1874116"/>
    <lineage>
        <taxon>Bacteria</taxon>
        <taxon>Bacillati</taxon>
        <taxon>Actinomycetota</taxon>
        <taxon>Actinomycetes</taxon>
        <taxon>Micrococcales</taxon>
        <taxon>Dermacoccaceae</taxon>
        <taxon>Allobranchiibius</taxon>
    </lineage>
</organism>
<dbReference type="AlphaFoldDB" id="A0A853DA22"/>
<evidence type="ECO:0000313" key="2">
    <source>
        <dbReference type="Proteomes" id="UP000571817"/>
    </source>
</evidence>
<comment type="caution">
    <text evidence="1">The sequence shown here is derived from an EMBL/GenBank/DDBJ whole genome shotgun (WGS) entry which is preliminary data.</text>
</comment>
<reference evidence="1 2" key="1">
    <citation type="submission" date="2020-07" db="EMBL/GenBank/DDBJ databases">
        <title>Sequencing the genomes of 1000 actinobacteria strains.</title>
        <authorList>
            <person name="Klenk H.-P."/>
        </authorList>
    </citation>
    <scope>NUCLEOTIDE SEQUENCE [LARGE SCALE GENOMIC DNA]</scope>
    <source>
        <strain evidence="1 2">DSM 29531</strain>
    </source>
</reference>
<evidence type="ECO:0000313" key="1">
    <source>
        <dbReference type="EMBL" id="NYJ73437.1"/>
    </source>
</evidence>
<proteinExistence type="predicted"/>
<dbReference type="Proteomes" id="UP000571817">
    <property type="component" value="Unassembled WGS sequence"/>
</dbReference>